<evidence type="ECO:0000313" key="4">
    <source>
        <dbReference type="Proteomes" id="UP001328107"/>
    </source>
</evidence>
<feature type="signal peptide" evidence="2">
    <location>
        <begin position="1"/>
        <end position="23"/>
    </location>
</feature>
<accession>A0AAN5CFZ3</accession>
<proteinExistence type="predicted"/>
<feature type="chain" id="PRO_5042869777" evidence="2">
    <location>
        <begin position="24"/>
        <end position="79"/>
    </location>
</feature>
<name>A0AAN5CFZ3_9BILA</name>
<keyword evidence="2" id="KW-0732">Signal</keyword>
<feature type="region of interest" description="Disordered" evidence="1">
    <location>
        <begin position="25"/>
        <end position="79"/>
    </location>
</feature>
<organism evidence="3 4">
    <name type="scientific">Pristionchus mayeri</name>
    <dbReference type="NCBI Taxonomy" id="1317129"/>
    <lineage>
        <taxon>Eukaryota</taxon>
        <taxon>Metazoa</taxon>
        <taxon>Ecdysozoa</taxon>
        <taxon>Nematoda</taxon>
        <taxon>Chromadorea</taxon>
        <taxon>Rhabditida</taxon>
        <taxon>Rhabditina</taxon>
        <taxon>Diplogasteromorpha</taxon>
        <taxon>Diplogasteroidea</taxon>
        <taxon>Neodiplogasteridae</taxon>
        <taxon>Pristionchus</taxon>
    </lineage>
</organism>
<comment type="caution">
    <text evidence="3">The sequence shown here is derived from an EMBL/GenBank/DDBJ whole genome shotgun (WGS) entry which is preliminary data.</text>
</comment>
<keyword evidence="4" id="KW-1185">Reference proteome</keyword>
<dbReference type="Proteomes" id="UP001328107">
    <property type="component" value="Unassembled WGS sequence"/>
</dbReference>
<sequence length="79" mass="8355">FSMIGCLFYLATILVMVVSLVVGCGSPDKGKPKDKTPEPTPPSGVPLGGSGMRDDDTLKNVPSLQRDRQKNQLPPPSSS</sequence>
<gene>
    <name evidence="3" type="ORF">PMAYCL1PPCAC_12229</name>
</gene>
<dbReference type="AlphaFoldDB" id="A0AAN5CFZ3"/>
<feature type="non-terminal residue" evidence="3">
    <location>
        <position position="1"/>
    </location>
</feature>
<feature type="compositionally biased region" description="Basic and acidic residues" evidence="1">
    <location>
        <begin position="28"/>
        <end position="37"/>
    </location>
</feature>
<protein>
    <submittedName>
        <fullName evidence="3">Uncharacterized protein</fullName>
    </submittedName>
</protein>
<dbReference type="EMBL" id="BTRK01000003">
    <property type="protein sequence ID" value="GMR42034.1"/>
    <property type="molecule type" value="Genomic_DNA"/>
</dbReference>
<evidence type="ECO:0000313" key="3">
    <source>
        <dbReference type="EMBL" id="GMR42034.1"/>
    </source>
</evidence>
<evidence type="ECO:0000256" key="1">
    <source>
        <dbReference type="SAM" id="MobiDB-lite"/>
    </source>
</evidence>
<reference evidence="4" key="1">
    <citation type="submission" date="2022-10" db="EMBL/GenBank/DDBJ databases">
        <title>Genome assembly of Pristionchus species.</title>
        <authorList>
            <person name="Yoshida K."/>
            <person name="Sommer R.J."/>
        </authorList>
    </citation>
    <scope>NUCLEOTIDE SEQUENCE [LARGE SCALE GENOMIC DNA]</scope>
    <source>
        <strain evidence="4">RS5460</strain>
    </source>
</reference>
<evidence type="ECO:0000256" key="2">
    <source>
        <dbReference type="SAM" id="SignalP"/>
    </source>
</evidence>